<evidence type="ECO:0000256" key="2">
    <source>
        <dbReference type="ARBA" id="ARBA00022748"/>
    </source>
</evidence>
<keyword evidence="8" id="KW-1185">Reference proteome</keyword>
<dbReference type="GO" id="GO:0017004">
    <property type="term" value="P:cytochrome complex assembly"/>
    <property type="evidence" value="ECO:0007669"/>
    <property type="project" value="UniProtKB-KW"/>
</dbReference>
<keyword evidence="3" id="KW-1015">Disulfide bond</keyword>
<dbReference type="InterPro" id="IPR050553">
    <property type="entry name" value="Thioredoxin_ResA/DsbE_sf"/>
</dbReference>
<keyword evidence="5" id="KW-0732">Signal</keyword>
<protein>
    <recommendedName>
        <fullName evidence="6">Thioredoxin domain-containing protein</fullName>
    </recommendedName>
</protein>
<feature type="domain" description="Thioredoxin" evidence="6">
    <location>
        <begin position="198"/>
        <end position="340"/>
    </location>
</feature>
<dbReference type="InterPro" id="IPR000866">
    <property type="entry name" value="AhpC/TSA"/>
</dbReference>
<dbReference type="GO" id="GO:0030313">
    <property type="term" value="C:cell envelope"/>
    <property type="evidence" value="ECO:0007669"/>
    <property type="project" value="UniProtKB-SubCell"/>
</dbReference>
<evidence type="ECO:0000256" key="3">
    <source>
        <dbReference type="ARBA" id="ARBA00023157"/>
    </source>
</evidence>
<feature type="chain" id="PRO_5014618632" description="Thioredoxin domain-containing protein" evidence="5">
    <location>
        <begin position="22"/>
        <end position="340"/>
    </location>
</feature>
<evidence type="ECO:0000313" key="8">
    <source>
        <dbReference type="Proteomes" id="UP000233398"/>
    </source>
</evidence>
<dbReference type="PANTHER" id="PTHR42852">
    <property type="entry name" value="THIOL:DISULFIDE INTERCHANGE PROTEIN DSBE"/>
    <property type="match status" value="1"/>
</dbReference>
<dbReference type="GO" id="GO:0016209">
    <property type="term" value="F:antioxidant activity"/>
    <property type="evidence" value="ECO:0007669"/>
    <property type="project" value="InterPro"/>
</dbReference>
<dbReference type="RefSeq" id="WP_101074478.1">
    <property type="nucleotide sequence ID" value="NZ_PISP01000007.1"/>
</dbReference>
<dbReference type="AlphaFoldDB" id="A0A2N0VDY9"/>
<name>A0A2N0VDY9_9BACT</name>
<keyword evidence="4" id="KW-0676">Redox-active center</keyword>
<dbReference type="Gene3D" id="3.40.30.10">
    <property type="entry name" value="Glutaredoxin"/>
    <property type="match status" value="1"/>
</dbReference>
<evidence type="ECO:0000313" key="7">
    <source>
        <dbReference type="EMBL" id="PKD42403.1"/>
    </source>
</evidence>
<reference evidence="7 8" key="1">
    <citation type="submission" date="2017-11" db="EMBL/GenBank/DDBJ databases">
        <title>Rhodohalobacter 15182 sp. nov., isolated from a salt lake.</title>
        <authorList>
            <person name="Han S."/>
        </authorList>
    </citation>
    <scope>NUCLEOTIDE SEQUENCE [LARGE SCALE GENOMIC DNA]</scope>
    <source>
        <strain evidence="7 8">15182</strain>
    </source>
</reference>
<comment type="subcellular location">
    <subcellularLocation>
        <location evidence="1">Cell envelope</location>
    </subcellularLocation>
</comment>
<dbReference type="PROSITE" id="PS00194">
    <property type="entry name" value="THIOREDOXIN_1"/>
    <property type="match status" value="1"/>
</dbReference>
<proteinExistence type="predicted"/>
<dbReference type="InterPro" id="IPR036249">
    <property type="entry name" value="Thioredoxin-like_sf"/>
</dbReference>
<dbReference type="CDD" id="cd02966">
    <property type="entry name" value="TlpA_like_family"/>
    <property type="match status" value="1"/>
</dbReference>
<dbReference type="GO" id="GO:0016491">
    <property type="term" value="F:oxidoreductase activity"/>
    <property type="evidence" value="ECO:0007669"/>
    <property type="project" value="InterPro"/>
</dbReference>
<accession>A0A2N0VDY9</accession>
<dbReference type="PROSITE" id="PS51352">
    <property type="entry name" value="THIOREDOXIN_2"/>
    <property type="match status" value="1"/>
</dbReference>
<evidence type="ECO:0000256" key="1">
    <source>
        <dbReference type="ARBA" id="ARBA00004196"/>
    </source>
</evidence>
<dbReference type="PANTHER" id="PTHR42852:SF6">
    <property type="entry name" value="THIOL:DISULFIDE INTERCHANGE PROTEIN DSBE"/>
    <property type="match status" value="1"/>
</dbReference>
<sequence length="340" mass="39130">MSRILLATAILLFTIPFQTLLGQSATVPADSTFEDYMNQAWDQIRETDFSDSLQNVYSVEFYNYYKENPDTETGEKAFAQAFLMWGNTGNSEHVSEAIQNLSYDSELWRMIVSPMSNIYARNEDLSLTDYYELLDYLSEKLTDPNSKSAVLLSLLRKNSREEDHKERAVDFAREIVEIDANEFYVTQALGYLHEIESLNIGQKAPDFDLQTIDGDKISLESLEGQYVILEFWATWCGPCLPEIPHLKELYESYHDSGFTIIGISLDREVKTLTDFIEEREMEWPQIYVEDGWTGDISRLFNVSGIPRMYLLDPNGIIIGRDLRGEEMISKVDQLMADAQQ</sequence>
<evidence type="ECO:0000256" key="4">
    <source>
        <dbReference type="ARBA" id="ARBA00023284"/>
    </source>
</evidence>
<comment type="caution">
    <text evidence="7">The sequence shown here is derived from an EMBL/GenBank/DDBJ whole genome shotgun (WGS) entry which is preliminary data.</text>
</comment>
<dbReference type="SUPFAM" id="SSF52833">
    <property type="entry name" value="Thioredoxin-like"/>
    <property type="match status" value="1"/>
</dbReference>
<evidence type="ECO:0000259" key="6">
    <source>
        <dbReference type="PROSITE" id="PS51352"/>
    </source>
</evidence>
<evidence type="ECO:0000256" key="5">
    <source>
        <dbReference type="SAM" id="SignalP"/>
    </source>
</evidence>
<dbReference type="EMBL" id="PISP01000007">
    <property type="protein sequence ID" value="PKD42403.1"/>
    <property type="molecule type" value="Genomic_DNA"/>
</dbReference>
<feature type="signal peptide" evidence="5">
    <location>
        <begin position="1"/>
        <end position="21"/>
    </location>
</feature>
<dbReference type="Pfam" id="PF00578">
    <property type="entry name" value="AhpC-TSA"/>
    <property type="match status" value="1"/>
</dbReference>
<dbReference type="InterPro" id="IPR013766">
    <property type="entry name" value="Thioredoxin_domain"/>
</dbReference>
<gene>
    <name evidence="7" type="ORF">CWD77_15290</name>
</gene>
<organism evidence="7 8">
    <name type="scientific">Rhodohalobacter barkolensis</name>
    <dbReference type="NCBI Taxonomy" id="2053187"/>
    <lineage>
        <taxon>Bacteria</taxon>
        <taxon>Pseudomonadati</taxon>
        <taxon>Balneolota</taxon>
        <taxon>Balneolia</taxon>
        <taxon>Balneolales</taxon>
        <taxon>Balneolaceae</taxon>
        <taxon>Rhodohalobacter</taxon>
    </lineage>
</organism>
<dbReference type="OrthoDB" id="705223at2"/>
<dbReference type="InterPro" id="IPR017937">
    <property type="entry name" value="Thioredoxin_CS"/>
</dbReference>
<dbReference type="Proteomes" id="UP000233398">
    <property type="component" value="Unassembled WGS sequence"/>
</dbReference>
<keyword evidence="2" id="KW-0201">Cytochrome c-type biogenesis</keyword>